<gene>
    <name evidence="1" type="ORF">FBQ73_14810</name>
</gene>
<dbReference type="Pfam" id="PF09650">
    <property type="entry name" value="PHA_gran_rgn"/>
    <property type="match status" value="1"/>
</dbReference>
<organism evidence="1 2">
    <name type="scientific">Xanthobacter autotrophicus</name>
    <dbReference type="NCBI Taxonomy" id="280"/>
    <lineage>
        <taxon>Bacteria</taxon>
        <taxon>Pseudomonadati</taxon>
        <taxon>Pseudomonadota</taxon>
        <taxon>Alphaproteobacteria</taxon>
        <taxon>Hyphomicrobiales</taxon>
        <taxon>Xanthobacteraceae</taxon>
        <taxon>Xanthobacter</taxon>
    </lineage>
</organism>
<accession>A0A6C1KDA2</accession>
<dbReference type="GeneID" id="95774723"/>
<proteinExistence type="predicted"/>
<dbReference type="Proteomes" id="UP000305131">
    <property type="component" value="Unassembled WGS sequence"/>
</dbReference>
<dbReference type="InterPro" id="IPR013433">
    <property type="entry name" value="PHA_gran_rgn"/>
</dbReference>
<name>A0A6C1KDA2_XANAU</name>
<sequence length="103" mass="11542">MGQPFTASIPHRLGKVEATRRLQVGLTTVRSRFGRHISILQEVWTDEHLDFQIAALGQTAGGTLDVTEEAVHLSVELPFLLDLLARKAQDLIKKQGRLMLEKK</sequence>
<dbReference type="OrthoDB" id="8853368at2"/>
<dbReference type="EMBL" id="VAUP01000031">
    <property type="protein sequence ID" value="TLX42122.1"/>
    <property type="molecule type" value="Genomic_DNA"/>
</dbReference>
<reference evidence="1 2" key="1">
    <citation type="submission" date="2019-05" db="EMBL/GenBank/DDBJ databases">
        <authorList>
            <person name="Zhou X."/>
        </authorList>
    </citation>
    <scope>NUCLEOTIDE SEQUENCE [LARGE SCALE GENOMIC DNA]</scope>
    <source>
        <strain evidence="1 2">DSM 432</strain>
    </source>
</reference>
<evidence type="ECO:0000313" key="2">
    <source>
        <dbReference type="Proteomes" id="UP000305131"/>
    </source>
</evidence>
<dbReference type="AlphaFoldDB" id="A0A6C1KDA2"/>
<evidence type="ECO:0000313" key="1">
    <source>
        <dbReference type="EMBL" id="TLX42122.1"/>
    </source>
</evidence>
<protein>
    <submittedName>
        <fullName evidence="1">Polyhydroxyalkanoic acid synthase</fullName>
    </submittedName>
</protein>
<comment type="caution">
    <text evidence="1">The sequence shown here is derived from an EMBL/GenBank/DDBJ whole genome shotgun (WGS) entry which is preliminary data.</text>
</comment>
<dbReference type="RefSeq" id="WP_138400264.1">
    <property type="nucleotide sequence ID" value="NZ_JBAFVI010000003.1"/>
</dbReference>